<dbReference type="OrthoDB" id="9783370at2"/>
<accession>A0A1V2I2I9</accession>
<dbReference type="EMBL" id="MOMC01000076">
    <property type="protein sequence ID" value="ONH23993.1"/>
    <property type="molecule type" value="Genomic_DNA"/>
</dbReference>
<dbReference type="Gene3D" id="3.40.50.300">
    <property type="entry name" value="P-loop containing nucleotide triphosphate hydrolases"/>
    <property type="match status" value="1"/>
</dbReference>
<dbReference type="STRING" id="1834516.BL253_31445"/>
<dbReference type="Proteomes" id="UP000188929">
    <property type="component" value="Unassembled WGS sequence"/>
</dbReference>
<dbReference type="SMART" id="SM00382">
    <property type="entry name" value="AAA"/>
    <property type="match status" value="1"/>
</dbReference>
<evidence type="ECO:0000313" key="3">
    <source>
        <dbReference type="EMBL" id="ONH23993.1"/>
    </source>
</evidence>
<dbReference type="SUPFAM" id="SSF52540">
    <property type="entry name" value="P-loop containing nucleoside triphosphate hydrolases"/>
    <property type="match status" value="1"/>
</dbReference>
<keyword evidence="4" id="KW-1185">Reference proteome</keyword>
<comment type="caution">
    <text evidence="3">The sequence shown here is derived from an EMBL/GenBank/DDBJ whole genome shotgun (WGS) entry which is preliminary data.</text>
</comment>
<name>A0A1V2I2I9_9ACTN</name>
<reference evidence="4" key="1">
    <citation type="submission" date="2016-10" db="EMBL/GenBank/DDBJ databases">
        <title>Frankia sp. NRRL B-16386 Genome sequencing.</title>
        <authorList>
            <person name="Ghodhbane-Gtari F."/>
            <person name="Swanson E."/>
            <person name="Gueddou A."/>
            <person name="Hezbri K."/>
            <person name="Ktari K."/>
            <person name="Nouioui I."/>
            <person name="Morris K."/>
            <person name="Simpson S."/>
            <person name="Abebe-Akele F."/>
            <person name="Thomas K."/>
            <person name="Gtari M."/>
            <person name="Tisa L.S."/>
        </authorList>
    </citation>
    <scope>NUCLEOTIDE SEQUENCE [LARGE SCALE GENOMIC DNA]</scope>
    <source>
        <strain evidence="4">NRRL B-16386</strain>
    </source>
</reference>
<feature type="compositionally biased region" description="Basic and acidic residues" evidence="1">
    <location>
        <begin position="149"/>
        <end position="162"/>
    </location>
</feature>
<feature type="region of interest" description="Disordered" evidence="1">
    <location>
        <begin position="149"/>
        <end position="169"/>
    </location>
</feature>
<dbReference type="RefSeq" id="WP_076821063.1">
    <property type="nucleotide sequence ID" value="NZ_MOMC01000076.1"/>
</dbReference>
<evidence type="ECO:0000259" key="2">
    <source>
        <dbReference type="SMART" id="SM00382"/>
    </source>
</evidence>
<dbReference type="AlphaFoldDB" id="A0A1V2I2I9"/>
<evidence type="ECO:0000256" key="1">
    <source>
        <dbReference type="SAM" id="MobiDB-lite"/>
    </source>
</evidence>
<sequence>MFEGTGVPLDPADRDARWPEAPPWRRFLGVPSEGDPPDDEAEATRRLGLAAATLLERSDIGLVNAAMHLRRPLLITGKPGSGKSSLAYLIARELGLGRVLKWPVTSRTTLRDGVYEYDAIGRAQAALNSRANLAGHGGTVAKSIARMRVDSRQSGRESEMRPDPGGPPISDFIRLGPLGTAMVARRLPRVLLVDELDKGDFDLPNDLLNVFEDGSVVIPELVRLRAASESVTVLTDDPGHTAVVDSGVIRCAEFPIVIVTSNGEREFSPAFLRRCVRLAVREPAGDRLNALVRAHFASAENFADLVRRFEEQRDLGDELAADQLLNAVHLAKAGALDDPQAVDDLLGAVWQSLSPGARPR</sequence>
<dbReference type="InterPro" id="IPR027417">
    <property type="entry name" value="P-loop_NTPase"/>
</dbReference>
<protein>
    <submittedName>
        <fullName evidence="3">AAA family ATPase</fullName>
    </submittedName>
</protein>
<organism evidence="3 4">
    <name type="scientific">Pseudofrankia asymbiotica</name>
    <dbReference type="NCBI Taxonomy" id="1834516"/>
    <lineage>
        <taxon>Bacteria</taxon>
        <taxon>Bacillati</taxon>
        <taxon>Actinomycetota</taxon>
        <taxon>Actinomycetes</taxon>
        <taxon>Frankiales</taxon>
        <taxon>Frankiaceae</taxon>
        <taxon>Pseudofrankia</taxon>
    </lineage>
</organism>
<evidence type="ECO:0000313" key="4">
    <source>
        <dbReference type="Proteomes" id="UP000188929"/>
    </source>
</evidence>
<dbReference type="InterPro" id="IPR003593">
    <property type="entry name" value="AAA+_ATPase"/>
</dbReference>
<feature type="region of interest" description="Disordered" evidence="1">
    <location>
        <begin position="1"/>
        <end position="42"/>
    </location>
</feature>
<proteinExistence type="predicted"/>
<feature type="domain" description="AAA+ ATPase" evidence="2">
    <location>
        <begin position="69"/>
        <end position="286"/>
    </location>
</feature>
<gene>
    <name evidence="3" type="ORF">BL253_31445</name>
</gene>